<dbReference type="PANTHER" id="PTHR42915">
    <property type="entry name" value="HYPOTHETICAL 460 KDA PROTEIN IN FEUA-SIGW INTERGENIC REGION [PRECURSOR]"/>
    <property type="match status" value="1"/>
</dbReference>
<dbReference type="Gene3D" id="3.90.1150.140">
    <property type="match status" value="1"/>
</dbReference>
<accession>A0A413SXK9</accession>
<evidence type="ECO:0000256" key="2">
    <source>
        <dbReference type="SAM" id="SignalP"/>
    </source>
</evidence>
<keyword evidence="2" id="KW-0732">Signal</keyword>
<feature type="domain" description="Peptidoglycan beta-N-acetylmuramidase NamZ N-terminal" evidence="3">
    <location>
        <begin position="46"/>
        <end position="241"/>
    </location>
</feature>
<dbReference type="EMBL" id="QSFT01000026">
    <property type="protein sequence ID" value="RHA74174.1"/>
    <property type="molecule type" value="Genomic_DNA"/>
</dbReference>
<dbReference type="InterPro" id="IPR048503">
    <property type="entry name" value="NamZ_C"/>
</dbReference>
<feature type="region of interest" description="Disordered" evidence="1">
    <location>
        <begin position="312"/>
        <end position="333"/>
    </location>
</feature>
<feature type="chain" id="PRO_5019577649" evidence="2">
    <location>
        <begin position="22"/>
        <end position="421"/>
    </location>
</feature>
<reference evidence="5 6" key="1">
    <citation type="submission" date="2018-08" db="EMBL/GenBank/DDBJ databases">
        <title>A genome reference for cultivated species of the human gut microbiota.</title>
        <authorList>
            <person name="Zou Y."/>
            <person name="Xue W."/>
            <person name="Luo G."/>
        </authorList>
    </citation>
    <scope>NUCLEOTIDE SEQUENCE [LARGE SCALE GENOMIC DNA]</scope>
    <source>
        <strain evidence="5 6">AM42-38</strain>
    </source>
</reference>
<dbReference type="AlphaFoldDB" id="A0A413SXK9"/>
<sequence>MMKYITLFLCELLFFLSPVLAVNPQVRNGADQLDILLPLLKNKRTGLVINQTSRCGTTPLPDALNTQVKLIRIFAPEHGFRGTADAGETIRDGKDIRTGLPIISLYGKNKKPLPEQLQDLDVMVFDIQDVGARFYTYISTLYYVMQACAEQGKEVIVLDRPNPCDYVDGPVLRPNWKSFVGMLPVPVLHGCTVGELAQMINGEGWLGKNLSCQLTVIPVKGWKHGQPYSLPVKPSPNLPNDRAIALYPSLCPFEGTSVSIGRGTEYPFQVIGSPYTNAFSFQFTPCSLEGFDKNPLHKDRICYGVDFRDQTATPASGAHTSRTTTNGTLPEEAERDLPQGFSLKYILEFYRLYRAKAAKDKTFNAEKEFFTRPRWFDLLMGTDQVRRDILQGKTEKEIRQSWQPALEKYKDIRKKYLLYQE</sequence>
<gene>
    <name evidence="5" type="ORF">DW921_11265</name>
</gene>
<dbReference type="PIRSF" id="PIRSF016719">
    <property type="entry name" value="UCP016719"/>
    <property type="match status" value="1"/>
</dbReference>
<dbReference type="PANTHER" id="PTHR42915:SF1">
    <property type="entry name" value="PEPTIDOGLYCAN BETA-N-ACETYLMURAMIDASE NAMZ"/>
    <property type="match status" value="1"/>
</dbReference>
<dbReference type="Gene3D" id="3.40.50.12170">
    <property type="entry name" value="Uncharacterised protein PF07075, DUF1343"/>
    <property type="match status" value="1"/>
</dbReference>
<dbReference type="Pfam" id="PF07075">
    <property type="entry name" value="NamZ_N"/>
    <property type="match status" value="1"/>
</dbReference>
<feature type="signal peptide" evidence="2">
    <location>
        <begin position="1"/>
        <end position="21"/>
    </location>
</feature>
<proteinExistence type="predicted"/>
<feature type="domain" description="Peptidoglycan beta-N-acetylmuramidase NamZ C-terminal" evidence="4">
    <location>
        <begin position="246"/>
        <end position="419"/>
    </location>
</feature>
<evidence type="ECO:0000259" key="4">
    <source>
        <dbReference type="Pfam" id="PF20732"/>
    </source>
</evidence>
<dbReference type="Pfam" id="PF20732">
    <property type="entry name" value="NamZ_C"/>
    <property type="match status" value="1"/>
</dbReference>
<evidence type="ECO:0000259" key="3">
    <source>
        <dbReference type="Pfam" id="PF07075"/>
    </source>
</evidence>
<feature type="compositionally biased region" description="Polar residues" evidence="1">
    <location>
        <begin position="312"/>
        <end position="328"/>
    </location>
</feature>
<evidence type="ECO:0000313" key="6">
    <source>
        <dbReference type="Proteomes" id="UP000283855"/>
    </source>
</evidence>
<dbReference type="Proteomes" id="UP000283855">
    <property type="component" value="Unassembled WGS sequence"/>
</dbReference>
<dbReference type="InterPro" id="IPR048502">
    <property type="entry name" value="NamZ_N"/>
</dbReference>
<dbReference type="InterPro" id="IPR008302">
    <property type="entry name" value="NamZ"/>
</dbReference>
<organism evidence="5 6">
    <name type="scientific">Phocaeicola coprophilus</name>
    <dbReference type="NCBI Taxonomy" id="387090"/>
    <lineage>
        <taxon>Bacteria</taxon>
        <taxon>Pseudomonadati</taxon>
        <taxon>Bacteroidota</taxon>
        <taxon>Bacteroidia</taxon>
        <taxon>Bacteroidales</taxon>
        <taxon>Bacteroidaceae</taxon>
        <taxon>Phocaeicola</taxon>
    </lineage>
</organism>
<dbReference type="GO" id="GO:0033922">
    <property type="term" value="F:peptidoglycan beta-N-acetylmuramidase activity"/>
    <property type="evidence" value="ECO:0007669"/>
    <property type="project" value="InterPro"/>
</dbReference>
<comment type="caution">
    <text evidence="5">The sequence shown here is derived from an EMBL/GenBank/DDBJ whole genome shotgun (WGS) entry which is preliminary data.</text>
</comment>
<protein>
    <submittedName>
        <fullName evidence="5">DUF1343 domain-containing protein</fullName>
    </submittedName>
</protein>
<name>A0A413SXK9_9BACT</name>
<evidence type="ECO:0000256" key="1">
    <source>
        <dbReference type="SAM" id="MobiDB-lite"/>
    </source>
</evidence>
<evidence type="ECO:0000313" key="5">
    <source>
        <dbReference type="EMBL" id="RHA74174.1"/>
    </source>
</evidence>